<organism evidence="1 2">
    <name type="scientific">Fusarium floridanum</name>
    <dbReference type="NCBI Taxonomy" id="1325733"/>
    <lineage>
        <taxon>Eukaryota</taxon>
        <taxon>Fungi</taxon>
        <taxon>Dikarya</taxon>
        <taxon>Ascomycota</taxon>
        <taxon>Pezizomycotina</taxon>
        <taxon>Sordariomycetes</taxon>
        <taxon>Hypocreomycetidae</taxon>
        <taxon>Hypocreales</taxon>
        <taxon>Nectriaceae</taxon>
        <taxon>Fusarium</taxon>
        <taxon>Fusarium solani species complex</taxon>
    </lineage>
</organism>
<gene>
    <name evidence="1" type="ORF">CEP51_007394</name>
</gene>
<comment type="caution">
    <text evidence="1">The sequence shown here is derived from an EMBL/GenBank/DDBJ whole genome shotgun (WGS) entry which is preliminary data.</text>
</comment>
<dbReference type="AlphaFoldDB" id="A0A428RPD4"/>
<evidence type="ECO:0000313" key="1">
    <source>
        <dbReference type="EMBL" id="RSL79422.1"/>
    </source>
</evidence>
<accession>A0A428RPD4</accession>
<proteinExistence type="predicted"/>
<keyword evidence="2" id="KW-1185">Reference proteome</keyword>
<dbReference type="Proteomes" id="UP000287972">
    <property type="component" value="Unassembled WGS sequence"/>
</dbReference>
<sequence>MPVDCTLALTIVTRWAATRPSTIGVRILTVSTEEHHPEMVALLESQGIPEPQRFLIPGLPQARWKEMVDIVSCNESNLAERVKSAIMRNNGQQVIIYFRSTVPLLEVFRDLNEKGWLAFKIDPLEVPDQVSRLMTAGALPSRALRVVEEFRSPFPLVGFDHIHVVLSSTSSKKDFDSVSRQIIDVVLPLSKQEKQEQLAWAYRWRGNPSTISVYIDHPTLPEFLDAGDPHRLLHVNNKQLGGFLSALASFDSWGIDPLRTARCFAPDRDVLMTIVGRLTDQKLLMTDETGHLGFRLCDKEVDVFKAALPVLGYDYRLAYFLAQSTGSQMGLFRFISDPTDQLDEDQDTLAAKCWGYNRPLSQQGAMWMALGLWKRALLMPHYSSTNNLDIIVPGTRISVDRPKSFYIMETSNKLDHVLCRLNLDFVPCLFQNEAGELNEAECLELQRHLLYGKDFVWGIYTGLSCEGQPVYMRDWTWIPPAVLEEYDNERETEGSF</sequence>
<dbReference type="EMBL" id="NKCL01000175">
    <property type="protein sequence ID" value="RSL79422.1"/>
    <property type="molecule type" value="Genomic_DNA"/>
</dbReference>
<reference evidence="1 2" key="1">
    <citation type="submission" date="2017-06" db="EMBL/GenBank/DDBJ databases">
        <title>Comparative genomic analysis of Ambrosia Fusariam Clade fungi.</title>
        <authorList>
            <person name="Stajich J.E."/>
            <person name="Carrillo J."/>
            <person name="Kijimoto T."/>
            <person name="Eskalen A."/>
            <person name="O'Donnell K."/>
            <person name="Kasson M."/>
        </authorList>
    </citation>
    <scope>NUCLEOTIDE SEQUENCE [LARGE SCALE GENOMIC DNA]</scope>
    <source>
        <strain evidence="1 2">NRRL62606</strain>
    </source>
</reference>
<evidence type="ECO:0000313" key="2">
    <source>
        <dbReference type="Proteomes" id="UP000287972"/>
    </source>
</evidence>
<name>A0A428RPD4_9HYPO</name>
<protein>
    <submittedName>
        <fullName evidence="1">Uncharacterized protein</fullName>
    </submittedName>
</protein>